<sequence>MFHSLLFDIIVLHLIILVSIQVDGKSQELHSFGNPEVILANLKVNLGEFARSLHLADYKVKQEIERLSRMYSTDEEVFTKYIKCFDLSVDLLHKTNFGQGLDKLVGSVMNKREAKVAKSSSRYKCLQKELKKIQKKAVKYSGTQCEIPTGLNYKDMETFIELSRNKYSIINSYNENLFKYGLILDFVNKAKPSKLISYRFHID</sequence>
<reference evidence="2" key="1">
    <citation type="journal article" date="2012" name="Nat. Genet.">
        <title>Whole-genome sequence of Schistosoma haematobium.</title>
        <authorList>
            <person name="Young N.D."/>
            <person name="Jex A.R."/>
            <person name="Li B."/>
            <person name="Liu S."/>
            <person name="Yang L."/>
            <person name="Xiong Z."/>
            <person name="Li Y."/>
            <person name="Cantacessi C."/>
            <person name="Hall R.S."/>
            <person name="Xu X."/>
            <person name="Chen F."/>
            <person name="Wu X."/>
            <person name="Zerlotini A."/>
            <person name="Oliveira G."/>
            <person name="Hofmann A."/>
            <person name="Zhang G."/>
            <person name="Fang X."/>
            <person name="Kang Y."/>
            <person name="Campbell B.E."/>
            <person name="Loukas A."/>
            <person name="Ranganathan S."/>
            <person name="Rollinson D."/>
            <person name="Rinaldi G."/>
            <person name="Brindley P.J."/>
            <person name="Yang H."/>
            <person name="Wang J."/>
            <person name="Wang J."/>
            <person name="Gasser R.B."/>
        </authorList>
    </citation>
    <scope>NUCLEOTIDE SEQUENCE</scope>
</reference>
<dbReference type="AlphaFoldDB" id="A0A922IM71"/>
<dbReference type="KEGG" id="shx:MS3_00010888"/>
<keyword evidence="1" id="KW-0732">Signal</keyword>
<organism evidence="2 3">
    <name type="scientific">Schistosoma haematobium</name>
    <name type="common">Blood fluke</name>
    <dbReference type="NCBI Taxonomy" id="6185"/>
    <lineage>
        <taxon>Eukaryota</taxon>
        <taxon>Metazoa</taxon>
        <taxon>Spiralia</taxon>
        <taxon>Lophotrochozoa</taxon>
        <taxon>Platyhelminthes</taxon>
        <taxon>Trematoda</taxon>
        <taxon>Digenea</taxon>
        <taxon>Strigeidida</taxon>
        <taxon>Schistosomatoidea</taxon>
        <taxon>Schistosomatidae</taxon>
        <taxon>Schistosoma</taxon>
    </lineage>
</organism>
<dbReference type="CTD" id="75578293"/>
<protein>
    <submittedName>
        <fullName evidence="2">Uncharacterized protein</fullName>
    </submittedName>
</protein>
<keyword evidence="3" id="KW-1185">Reference proteome</keyword>
<evidence type="ECO:0000313" key="2">
    <source>
        <dbReference type="EMBL" id="KAH9582564.1"/>
    </source>
</evidence>
<dbReference type="GeneID" id="75578293"/>
<evidence type="ECO:0000313" key="3">
    <source>
        <dbReference type="Proteomes" id="UP000471633"/>
    </source>
</evidence>
<evidence type="ECO:0000256" key="1">
    <source>
        <dbReference type="SAM" id="SignalP"/>
    </source>
</evidence>
<reference evidence="2" key="2">
    <citation type="journal article" date="2019" name="Gigascience">
        <title>High-quality Schistosoma haematobium genome achieved by single-molecule and long-range sequencing.</title>
        <authorList>
            <person name="Stroehlein A.J."/>
            <person name="Korhonen P.K."/>
            <person name="Chong T.M."/>
            <person name="Lim Y.L."/>
            <person name="Chan K.G."/>
            <person name="Webster B."/>
            <person name="Rollinson D."/>
            <person name="Brindley P.J."/>
            <person name="Gasser R.B."/>
            <person name="Young N.D."/>
        </authorList>
    </citation>
    <scope>NUCLEOTIDE SEQUENCE</scope>
</reference>
<dbReference type="EMBL" id="AMPZ03000005">
    <property type="protein sequence ID" value="KAH9582564.1"/>
    <property type="molecule type" value="Genomic_DNA"/>
</dbReference>
<reference evidence="2" key="3">
    <citation type="submission" date="2021-06" db="EMBL/GenBank/DDBJ databases">
        <title>Chromosome-level genome assembly for S. haematobium.</title>
        <authorList>
            <person name="Stroehlein A.J."/>
        </authorList>
    </citation>
    <scope>NUCLEOTIDE SEQUENCE</scope>
</reference>
<proteinExistence type="predicted"/>
<comment type="caution">
    <text evidence="2">The sequence shown here is derived from an EMBL/GenBank/DDBJ whole genome shotgun (WGS) entry which is preliminary data.</text>
</comment>
<feature type="signal peptide" evidence="1">
    <location>
        <begin position="1"/>
        <end position="26"/>
    </location>
</feature>
<reference evidence="2" key="4">
    <citation type="journal article" date="2022" name="PLoS Pathog.">
        <title>Chromosome-level genome of Schistosoma haematobium underpins genome-wide explorations of molecular variation.</title>
        <authorList>
            <person name="Stroehlein A.J."/>
            <person name="Korhonen P.K."/>
            <person name="Lee V.V."/>
            <person name="Ralph S.A."/>
            <person name="Mentink-Kane M."/>
            <person name="You H."/>
            <person name="McManus D.P."/>
            <person name="Tchuente L.T."/>
            <person name="Stothard J.R."/>
            <person name="Kaur P."/>
            <person name="Dudchenko O."/>
            <person name="Aiden E.L."/>
            <person name="Yang B."/>
            <person name="Yang H."/>
            <person name="Emery A.M."/>
            <person name="Webster B.L."/>
            <person name="Brindley P.J."/>
            <person name="Rollinson D."/>
            <person name="Chang B.C.H."/>
            <person name="Gasser R.B."/>
            <person name="Young N.D."/>
        </authorList>
    </citation>
    <scope>NUCLEOTIDE SEQUENCE</scope>
</reference>
<accession>A0A922IM71</accession>
<dbReference type="RefSeq" id="XP_051066065.1">
    <property type="nucleotide sequence ID" value="XM_051219303.1"/>
</dbReference>
<gene>
    <name evidence="2" type="ORF">MS3_00010888</name>
</gene>
<feature type="chain" id="PRO_5036860573" evidence="1">
    <location>
        <begin position="27"/>
        <end position="203"/>
    </location>
</feature>
<name>A0A922IM71_SCHHA</name>
<dbReference type="Proteomes" id="UP000471633">
    <property type="component" value="Unassembled WGS sequence"/>
</dbReference>